<gene>
    <name evidence="6" type="ORF">GOP47_0011501</name>
</gene>
<evidence type="ECO:0000256" key="3">
    <source>
        <dbReference type="SAM" id="MobiDB-lite"/>
    </source>
</evidence>
<dbReference type="GO" id="GO:0016301">
    <property type="term" value="F:kinase activity"/>
    <property type="evidence" value="ECO:0007669"/>
    <property type="project" value="InterPro"/>
</dbReference>
<dbReference type="InterPro" id="IPR033469">
    <property type="entry name" value="CYTH-like_dom_sf"/>
</dbReference>
<dbReference type="InterPro" id="IPR023577">
    <property type="entry name" value="CYTH_domain"/>
</dbReference>
<dbReference type="AlphaFoldDB" id="A0A9D4UUB9"/>
<dbReference type="Proteomes" id="UP000886520">
    <property type="component" value="Chromosome 11"/>
</dbReference>
<keyword evidence="7" id="KW-1185">Reference proteome</keyword>
<feature type="compositionally biased region" description="Polar residues" evidence="3">
    <location>
        <begin position="444"/>
        <end position="464"/>
    </location>
</feature>
<dbReference type="OrthoDB" id="10257085at2759"/>
<dbReference type="Gene3D" id="2.40.320.10">
    <property type="entry name" value="Hypothetical Protein Pfu-838710-001"/>
    <property type="match status" value="1"/>
</dbReference>
<evidence type="ECO:0000313" key="7">
    <source>
        <dbReference type="Proteomes" id="UP000886520"/>
    </source>
</evidence>
<dbReference type="PRINTS" id="PR00988">
    <property type="entry name" value="URIDINKINASE"/>
</dbReference>
<dbReference type="PANTHER" id="PTHR10285">
    <property type="entry name" value="URIDINE KINASE"/>
    <property type="match status" value="1"/>
</dbReference>
<dbReference type="Pfam" id="PF01928">
    <property type="entry name" value="CYTH"/>
    <property type="match status" value="1"/>
</dbReference>
<keyword evidence="4" id="KW-0472">Membrane</keyword>
<evidence type="ECO:0000256" key="1">
    <source>
        <dbReference type="ARBA" id="ARBA00022528"/>
    </source>
</evidence>
<feature type="region of interest" description="Disordered" evidence="3">
    <location>
        <begin position="439"/>
        <end position="464"/>
    </location>
</feature>
<keyword evidence="4" id="KW-0812">Transmembrane</keyword>
<feature type="transmembrane region" description="Helical" evidence="4">
    <location>
        <begin position="669"/>
        <end position="689"/>
    </location>
</feature>
<dbReference type="SUPFAM" id="SSF55154">
    <property type="entry name" value="CYTH-like phosphatases"/>
    <property type="match status" value="1"/>
</dbReference>
<dbReference type="InterPro" id="IPR027417">
    <property type="entry name" value="P-loop_NTPase"/>
</dbReference>
<name>A0A9D4UUB9_ADICA</name>
<dbReference type="GO" id="GO:0016462">
    <property type="term" value="F:pyrophosphatase activity"/>
    <property type="evidence" value="ECO:0007669"/>
    <property type="project" value="UniProtKB-ARBA"/>
</dbReference>
<sequence>MDSTMKSVSSPRSRRAGLLKHQLHLVKRRDCDRYEISPIEEPLSFEKGLFIFIRACQLLTQKMEGVIMVGLAGPSGAGKTVFSEKLVGFMPGISIVSMDNYNDSSRVIDGNYDDPRLTDYDLLLENLNDLRAGKDVEIPTYDFKSSQRVGYRTLKVPSSRIIVIEGIYALCEKLRPLLDLRVAVRGGVHFDLLKRVLRDINRAGQDPEEIIHQISETVYPMYKAFIEPDLETAHIKIVNKFNPFSGFQNPTYILKSPRIVTEEQIRQVLSSNHVEVCEETYDIYLLPPGEDPETCQSYLRMRNRDGKYSLMFEEVVMDDPFIISPRITFEVSVRLLGGLMALGYTIVTILKRMSQVFYDEKLCIKIDKLEQLERKYVQVQGKDRAVVAEAAKTMGLDGSYIPHSYIEQIQLEKLISGLMAPSEDLKSKLSLHEDALSPRVPNDLATSRKNGSKNPYSKSLSWTRDQTKGFSSSLPISHGSSQHQQRKFVKPELSLLKGNGTCFEDKPLNSPATYPGEEGFSQLLEKLSKLNERLEDILSRLGDLETKLATVSTMSRTPSHQNMSLQVSTMGRSLSHKNIALQGGSVAHGNGYANGPASAVGVLNAADPMLLEEVIDLGRGQRHLTQQLDMISGCLRDSLNERERQSKADTEGLLDCVLGRKTMYSKATLGLGILSLGFMLGAMGARAFYNK</sequence>
<feature type="domain" description="CYTH" evidence="5">
    <location>
        <begin position="249"/>
        <end position="411"/>
    </location>
</feature>
<keyword evidence="1" id="KW-0150">Chloroplast</keyword>
<protein>
    <recommendedName>
        <fullName evidence="5">CYTH domain-containing protein</fullName>
    </recommendedName>
</protein>
<dbReference type="EMBL" id="JABFUD020000011">
    <property type="protein sequence ID" value="KAI5073488.1"/>
    <property type="molecule type" value="Genomic_DNA"/>
</dbReference>
<dbReference type="PROSITE" id="PS51707">
    <property type="entry name" value="CYTH"/>
    <property type="match status" value="1"/>
</dbReference>
<dbReference type="CDD" id="cd02028">
    <property type="entry name" value="UMPK_like"/>
    <property type="match status" value="1"/>
</dbReference>
<feature type="coiled-coil region" evidence="2">
    <location>
        <begin position="520"/>
        <end position="547"/>
    </location>
</feature>
<comment type="caution">
    <text evidence="6">The sequence shown here is derived from an EMBL/GenBank/DDBJ whole genome shotgun (WGS) entry which is preliminary data.</text>
</comment>
<accession>A0A9D4UUB9</accession>
<dbReference type="SUPFAM" id="SSF52540">
    <property type="entry name" value="P-loop containing nucleoside triphosphate hydrolases"/>
    <property type="match status" value="1"/>
</dbReference>
<organism evidence="6 7">
    <name type="scientific">Adiantum capillus-veneris</name>
    <name type="common">Maidenhair fern</name>
    <dbReference type="NCBI Taxonomy" id="13818"/>
    <lineage>
        <taxon>Eukaryota</taxon>
        <taxon>Viridiplantae</taxon>
        <taxon>Streptophyta</taxon>
        <taxon>Embryophyta</taxon>
        <taxon>Tracheophyta</taxon>
        <taxon>Polypodiopsida</taxon>
        <taxon>Polypodiidae</taxon>
        <taxon>Polypodiales</taxon>
        <taxon>Pteridineae</taxon>
        <taxon>Pteridaceae</taxon>
        <taxon>Vittarioideae</taxon>
        <taxon>Adiantum</taxon>
    </lineage>
</organism>
<evidence type="ECO:0000256" key="2">
    <source>
        <dbReference type="SAM" id="Coils"/>
    </source>
</evidence>
<keyword evidence="1" id="KW-0934">Plastid</keyword>
<evidence type="ECO:0000259" key="5">
    <source>
        <dbReference type="PROSITE" id="PS51707"/>
    </source>
</evidence>
<dbReference type="Pfam" id="PF00485">
    <property type="entry name" value="PRK"/>
    <property type="match status" value="1"/>
</dbReference>
<dbReference type="Gene3D" id="3.40.50.300">
    <property type="entry name" value="P-loop containing nucleotide triphosphate hydrolases"/>
    <property type="match status" value="1"/>
</dbReference>
<keyword evidence="2" id="KW-0175">Coiled coil</keyword>
<evidence type="ECO:0000313" key="6">
    <source>
        <dbReference type="EMBL" id="KAI5073488.1"/>
    </source>
</evidence>
<keyword evidence="4" id="KW-1133">Transmembrane helix</keyword>
<reference evidence="6" key="1">
    <citation type="submission" date="2021-01" db="EMBL/GenBank/DDBJ databases">
        <title>Adiantum capillus-veneris genome.</title>
        <authorList>
            <person name="Fang Y."/>
            <person name="Liao Q."/>
        </authorList>
    </citation>
    <scope>NUCLEOTIDE SEQUENCE</scope>
    <source>
        <strain evidence="6">H3</strain>
        <tissue evidence="6">Leaf</tissue>
    </source>
</reference>
<evidence type="ECO:0000256" key="4">
    <source>
        <dbReference type="SAM" id="Phobius"/>
    </source>
</evidence>
<dbReference type="InterPro" id="IPR006083">
    <property type="entry name" value="PRK/URK"/>
</dbReference>
<dbReference type="GO" id="GO:0005524">
    <property type="term" value="F:ATP binding"/>
    <property type="evidence" value="ECO:0007669"/>
    <property type="project" value="InterPro"/>
</dbReference>
<proteinExistence type="predicted"/>